<evidence type="ECO:0000256" key="1">
    <source>
        <dbReference type="ARBA" id="ARBA00010296"/>
    </source>
</evidence>
<sequence>MKSLIVKMAVLFLFSTSLTACNTFRGMGEDVSSLGHAISHVAS</sequence>
<evidence type="ECO:0000256" key="4">
    <source>
        <dbReference type="ARBA" id="ARBA00023136"/>
    </source>
</evidence>
<accession>A0ABS5T119</accession>
<feature type="signal peptide" evidence="7">
    <location>
        <begin position="1"/>
        <end position="20"/>
    </location>
</feature>
<dbReference type="Pfam" id="PF08085">
    <property type="entry name" value="Entericidin"/>
    <property type="match status" value="1"/>
</dbReference>
<gene>
    <name evidence="8" type="ORF">HGT73_01370</name>
</gene>
<evidence type="ECO:0000313" key="8">
    <source>
        <dbReference type="EMBL" id="MBT0726039.1"/>
    </source>
</evidence>
<keyword evidence="6 8" id="KW-0449">Lipoprotein</keyword>
<proteinExistence type="inferred from homology"/>
<protein>
    <submittedName>
        <fullName evidence="8">Entericidin A/B family lipoprotein</fullName>
    </submittedName>
</protein>
<keyword evidence="5" id="KW-0564">Palmitate</keyword>
<dbReference type="PROSITE" id="PS51257">
    <property type="entry name" value="PROKAR_LIPOPROTEIN"/>
    <property type="match status" value="1"/>
</dbReference>
<comment type="caution">
    <text evidence="8">The sequence shown here is derived from an EMBL/GenBank/DDBJ whole genome shotgun (WGS) entry which is preliminary data.</text>
</comment>
<name>A0ABS5T119_9GAMM</name>
<evidence type="ECO:0000256" key="7">
    <source>
        <dbReference type="SAM" id="SignalP"/>
    </source>
</evidence>
<evidence type="ECO:0000256" key="6">
    <source>
        <dbReference type="ARBA" id="ARBA00023288"/>
    </source>
</evidence>
<evidence type="ECO:0000313" key="9">
    <source>
        <dbReference type="Proteomes" id="UP000786875"/>
    </source>
</evidence>
<organism evidence="8 9">
    <name type="scientific">Rosenbergiella australiborealis</name>
    <dbReference type="NCBI Taxonomy" id="1544696"/>
    <lineage>
        <taxon>Bacteria</taxon>
        <taxon>Pseudomonadati</taxon>
        <taxon>Pseudomonadota</taxon>
        <taxon>Gammaproteobacteria</taxon>
        <taxon>Enterobacterales</taxon>
        <taxon>Erwiniaceae</taxon>
        <taxon>Rosenbergiella</taxon>
    </lineage>
</organism>
<evidence type="ECO:0000256" key="5">
    <source>
        <dbReference type="ARBA" id="ARBA00023139"/>
    </source>
</evidence>
<evidence type="ECO:0000256" key="2">
    <source>
        <dbReference type="ARBA" id="ARBA00022475"/>
    </source>
</evidence>
<dbReference type="EMBL" id="JABBFO010000001">
    <property type="protein sequence ID" value="MBT0726039.1"/>
    <property type="molecule type" value="Genomic_DNA"/>
</dbReference>
<keyword evidence="4" id="KW-0472">Membrane</keyword>
<keyword evidence="9" id="KW-1185">Reference proteome</keyword>
<dbReference type="InterPro" id="IPR012556">
    <property type="entry name" value="Entericidin"/>
</dbReference>
<comment type="similarity">
    <text evidence="1">Belongs to the EcnA/EcnB lipoprotein family.</text>
</comment>
<evidence type="ECO:0000256" key="3">
    <source>
        <dbReference type="ARBA" id="ARBA00022729"/>
    </source>
</evidence>
<feature type="chain" id="PRO_5045993149" evidence="7">
    <location>
        <begin position="21"/>
        <end position="43"/>
    </location>
</feature>
<dbReference type="Proteomes" id="UP000786875">
    <property type="component" value="Unassembled WGS sequence"/>
</dbReference>
<keyword evidence="3 7" id="KW-0732">Signal</keyword>
<keyword evidence="2" id="KW-1003">Cell membrane</keyword>
<reference evidence="8 9" key="1">
    <citation type="submission" date="2020-04" db="EMBL/GenBank/DDBJ databases">
        <title>Genome sequencing of Rosenbergiella species.</title>
        <authorList>
            <person name="Alvarez-Perez S."/>
            <person name="Lievens B."/>
        </authorList>
    </citation>
    <scope>NUCLEOTIDE SEQUENCE [LARGE SCALE GENOMIC DNA]</scope>
    <source>
        <strain evidence="8 9">CdVSA20.1</strain>
    </source>
</reference>